<dbReference type="AlphaFoldDB" id="A0A8T1NG84"/>
<dbReference type="EMBL" id="CM031823">
    <property type="protein sequence ID" value="KAG6627937.1"/>
    <property type="molecule type" value="Genomic_DNA"/>
</dbReference>
<protein>
    <submittedName>
        <fullName evidence="1">Uncharacterized protein</fullName>
    </submittedName>
</protein>
<sequence length="82" mass="9253">MIIWRKWRTRATNQSSQTGYGTSAQGQYAPASQAVPLGGRTDMQVFATDYTEMLRVRAERGGRAELRKEEALEEALGSIWIF</sequence>
<organism evidence="1 2">
    <name type="scientific">Carya illinoinensis</name>
    <name type="common">Pecan</name>
    <dbReference type="NCBI Taxonomy" id="32201"/>
    <lineage>
        <taxon>Eukaryota</taxon>
        <taxon>Viridiplantae</taxon>
        <taxon>Streptophyta</taxon>
        <taxon>Embryophyta</taxon>
        <taxon>Tracheophyta</taxon>
        <taxon>Spermatophyta</taxon>
        <taxon>Magnoliopsida</taxon>
        <taxon>eudicotyledons</taxon>
        <taxon>Gunneridae</taxon>
        <taxon>Pentapetalae</taxon>
        <taxon>rosids</taxon>
        <taxon>fabids</taxon>
        <taxon>Fagales</taxon>
        <taxon>Juglandaceae</taxon>
        <taxon>Carya</taxon>
    </lineage>
</organism>
<evidence type="ECO:0000313" key="2">
    <source>
        <dbReference type="Proteomes" id="UP000811609"/>
    </source>
</evidence>
<dbReference type="EMBL" id="CM031823">
    <property type="protein sequence ID" value="KAG6627938.1"/>
    <property type="molecule type" value="Genomic_DNA"/>
</dbReference>
<proteinExistence type="predicted"/>
<keyword evidence="2" id="KW-1185">Reference proteome</keyword>
<dbReference type="Proteomes" id="UP000811609">
    <property type="component" value="Chromosome 15"/>
</dbReference>
<accession>A0A8T1NG84</accession>
<name>A0A8T1NG84_CARIL</name>
<reference evidence="1" key="1">
    <citation type="submission" date="2020-12" db="EMBL/GenBank/DDBJ databases">
        <title>WGS assembly of Carya illinoinensis cv. Pawnee.</title>
        <authorList>
            <person name="Platts A."/>
            <person name="Shu S."/>
            <person name="Wright S."/>
            <person name="Barry K."/>
            <person name="Edger P."/>
            <person name="Pires J.C."/>
            <person name="Schmutz J."/>
        </authorList>
    </citation>
    <scope>NUCLEOTIDE SEQUENCE</scope>
    <source>
        <tissue evidence="1">Leaf</tissue>
    </source>
</reference>
<evidence type="ECO:0000313" key="1">
    <source>
        <dbReference type="EMBL" id="KAG6627937.1"/>
    </source>
</evidence>
<comment type="caution">
    <text evidence="1">The sequence shown here is derived from an EMBL/GenBank/DDBJ whole genome shotgun (WGS) entry which is preliminary data.</text>
</comment>
<gene>
    <name evidence="1" type="ORF">CIPAW_15G164900</name>
</gene>